<dbReference type="Proteomes" id="UP000006729">
    <property type="component" value="Chromosome 2"/>
</dbReference>
<reference evidence="1 2" key="1">
    <citation type="journal article" date="2006" name="Science">
        <title>The genome of black cottonwood, Populus trichocarpa (Torr. &amp; Gray).</title>
        <authorList>
            <person name="Tuskan G.A."/>
            <person name="Difazio S."/>
            <person name="Jansson S."/>
            <person name="Bohlmann J."/>
            <person name="Grigoriev I."/>
            <person name="Hellsten U."/>
            <person name="Putnam N."/>
            <person name="Ralph S."/>
            <person name="Rombauts S."/>
            <person name="Salamov A."/>
            <person name="Schein J."/>
            <person name="Sterck L."/>
            <person name="Aerts A."/>
            <person name="Bhalerao R.R."/>
            <person name="Bhalerao R.P."/>
            <person name="Blaudez D."/>
            <person name="Boerjan W."/>
            <person name="Brun A."/>
            <person name="Brunner A."/>
            <person name="Busov V."/>
            <person name="Campbell M."/>
            <person name="Carlson J."/>
            <person name="Chalot M."/>
            <person name="Chapman J."/>
            <person name="Chen G.L."/>
            <person name="Cooper D."/>
            <person name="Coutinho P.M."/>
            <person name="Couturier J."/>
            <person name="Covert S."/>
            <person name="Cronk Q."/>
            <person name="Cunningham R."/>
            <person name="Davis J."/>
            <person name="Degroeve S."/>
            <person name="Dejardin A."/>
            <person name="Depamphilis C."/>
            <person name="Detter J."/>
            <person name="Dirks B."/>
            <person name="Dubchak I."/>
            <person name="Duplessis S."/>
            <person name="Ehlting J."/>
            <person name="Ellis B."/>
            <person name="Gendler K."/>
            <person name="Goodstein D."/>
            <person name="Gribskov M."/>
            <person name="Grimwood J."/>
            <person name="Groover A."/>
            <person name="Gunter L."/>
            <person name="Hamberger B."/>
            <person name="Heinze B."/>
            <person name="Helariutta Y."/>
            <person name="Henrissat B."/>
            <person name="Holligan D."/>
            <person name="Holt R."/>
            <person name="Huang W."/>
            <person name="Islam-Faridi N."/>
            <person name="Jones S."/>
            <person name="Jones-Rhoades M."/>
            <person name="Jorgensen R."/>
            <person name="Joshi C."/>
            <person name="Kangasjarvi J."/>
            <person name="Karlsson J."/>
            <person name="Kelleher C."/>
            <person name="Kirkpatrick R."/>
            <person name="Kirst M."/>
            <person name="Kohler A."/>
            <person name="Kalluri U."/>
            <person name="Larimer F."/>
            <person name="Leebens-Mack J."/>
            <person name="Leple J.C."/>
            <person name="Locascio P."/>
            <person name="Lou Y."/>
            <person name="Lucas S."/>
            <person name="Martin F."/>
            <person name="Montanini B."/>
            <person name="Napoli C."/>
            <person name="Nelson D.R."/>
            <person name="Nelson C."/>
            <person name="Nieminen K."/>
            <person name="Nilsson O."/>
            <person name="Pereda V."/>
            <person name="Peter G."/>
            <person name="Philippe R."/>
            <person name="Pilate G."/>
            <person name="Poliakov A."/>
            <person name="Razumovskaya J."/>
            <person name="Richardson P."/>
            <person name="Rinaldi C."/>
            <person name="Ritland K."/>
            <person name="Rouze P."/>
            <person name="Ryaboy D."/>
            <person name="Schmutz J."/>
            <person name="Schrader J."/>
            <person name="Segerman B."/>
            <person name="Shin H."/>
            <person name="Siddiqui A."/>
            <person name="Sterky F."/>
            <person name="Terry A."/>
            <person name="Tsai C.J."/>
            <person name="Uberbacher E."/>
            <person name="Unneberg P."/>
            <person name="Vahala J."/>
            <person name="Wall K."/>
            <person name="Wessler S."/>
            <person name="Yang G."/>
            <person name="Yin T."/>
            <person name="Douglas C."/>
            <person name="Marra M."/>
            <person name="Sandberg G."/>
            <person name="Van de Peer Y."/>
            <person name="Rokhsar D."/>
        </authorList>
    </citation>
    <scope>NUCLEOTIDE SEQUENCE [LARGE SCALE GENOMIC DNA]</scope>
    <source>
        <strain evidence="2">cv. Nisqually</strain>
    </source>
</reference>
<keyword evidence="2" id="KW-1185">Reference proteome</keyword>
<dbReference type="AlphaFoldDB" id="A0A2K2BK33"/>
<gene>
    <name evidence="1" type="ORF">POPTR_002G169500</name>
</gene>
<evidence type="ECO:0000313" key="1">
    <source>
        <dbReference type="EMBL" id="PNT50138.1"/>
    </source>
</evidence>
<proteinExistence type="predicted"/>
<dbReference type="EMBL" id="CM009291">
    <property type="protein sequence ID" value="PNT50138.1"/>
    <property type="molecule type" value="Genomic_DNA"/>
</dbReference>
<dbReference type="InParanoid" id="A0A2K2BK33"/>
<name>A0A2K2BK33_POPTR</name>
<accession>A0A2K2BK33</accession>
<organism evidence="1 2">
    <name type="scientific">Populus trichocarpa</name>
    <name type="common">Western balsam poplar</name>
    <name type="synonym">Populus balsamifera subsp. trichocarpa</name>
    <dbReference type="NCBI Taxonomy" id="3694"/>
    <lineage>
        <taxon>Eukaryota</taxon>
        <taxon>Viridiplantae</taxon>
        <taxon>Streptophyta</taxon>
        <taxon>Embryophyta</taxon>
        <taxon>Tracheophyta</taxon>
        <taxon>Spermatophyta</taxon>
        <taxon>Magnoliopsida</taxon>
        <taxon>eudicotyledons</taxon>
        <taxon>Gunneridae</taxon>
        <taxon>Pentapetalae</taxon>
        <taxon>rosids</taxon>
        <taxon>fabids</taxon>
        <taxon>Malpighiales</taxon>
        <taxon>Salicaceae</taxon>
        <taxon>Saliceae</taxon>
        <taxon>Populus</taxon>
    </lineage>
</organism>
<protein>
    <submittedName>
        <fullName evidence="1">Uncharacterized protein</fullName>
    </submittedName>
</protein>
<sequence length="89" mass="10278">MDLKLLKICSTLCQYSFQIWIVHCSCRSSYLAKYLCFSRIVVDESLAAKSLGKGEWSNENISVRWKSSLSWSPIRWQGLGTTLHLRIVH</sequence>
<evidence type="ECO:0000313" key="2">
    <source>
        <dbReference type="Proteomes" id="UP000006729"/>
    </source>
</evidence>